<feature type="region of interest" description="Disordered" evidence="1">
    <location>
        <begin position="678"/>
        <end position="697"/>
    </location>
</feature>
<feature type="compositionally biased region" description="Polar residues" evidence="1">
    <location>
        <begin position="585"/>
        <end position="609"/>
    </location>
</feature>
<dbReference type="GO" id="GO:0007165">
    <property type="term" value="P:signal transduction"/>
    <property type="evidence" value="ECO:0007669"/>
    <property type="project" value="InterPro"/>
</dbReference>
<dbReference type="InterPro" id="IPR008936">
    <property type="entry name" value="Rho_GTPase_activation_prot"/>
</dbReference>
<feature type="region of interest" description="Disordered" evidence="1">
    <location>
        <begin position="908"/>
        <end position="949"/>
    </location>
</feature>
<dbReference type="Pfam" id="PF08101">
    <property type="entry name" value="Msb1-Mug8_dom"/>
    <property type="match status" value="1"/>
</dbReference>
<evidence type="ECO:0000313" key="3">
    <source>
        <dbReference type="EMBL" id="PWN34063.1"/>
    </source>
</evidence>
<gene>
    <name evidence="3" type="ORF">FA14DRAFT_161612</name>
</gene>
<evidence type="ECO:0000259" key="2">
    <source>
        <dbReference type="PROSITE" id="PS50238"/>
    </source>
</evidence>
<organism evidence="3 4">
    <name type="scientific">Meira miltonrushii</name>
    <dbReference type="NCBI Taxonomy" id="1280837"/>
    <lineage>
        <taxon>Eukaryota</taxon>
        <taxon>Fungi</taxon>
        <taxon>Dikarya</taxon>
        <taxon>Basidiomycota</taxon>
        <taxon>Ustilaginomycotina</taxon>
        <taxon>Exobasidiomycetes</taxon>
        <taxon>Exobasidiales</taxon>
        <taxon>Brachybasidiaceae</taxon>
        <taxon>Meira</taxon>
    </lineage>
</organism>
<feature type="domain" description="Rho-GAP" evidence="2">
    <location>
        <begin position="166"/>
        <end position="405"/>
    </location>
</feature>
<dbReference type="InParanoid" id="A0A316VCV7"/>
<dbReference type="InterPro" id="IPR000198">
    <property type="entry name" value="RhoGAP_dom"/>
</dbReference>
<feature type="compositionally biased region" description="Basic and acidic residues" evidence="1">
    <location>
        <begin position="551"/>
        <end position="564"/>
    </location>
</feature>
<protein>
    <recommendedName>
        <fullName evidence="2">Rho-GAP domain-containing protein</fullName>
    </recommendedName>
</protein>
<name>A0A316VCV7_9BASI</name>
<dbReference type="InterPro" id="IPR037508">
    <property type="entry name" value="Msb1/Mug8"/>
</dbReference>
<dbReference type="SUPFAM" id="SSF48350">
    <property type="entry name" value="GTPase activation domain, GAP"/>
    <property type="match status" value="1"/>
</dbReference>
<feature type="region of interest" description="Disordered" evidence="1">
    <location>
        <begin position="31"/>
        <end position="81"/>
    </location>
</feature>
<dbReference type="Gene3D" id="1.10.555.10">
    <property type="entry name" value="Rho GTPase activation protein"/>
    <property type="match status" value="1"/>
</dbReference>
<feature type="region of interest" description="Disordered" evidence="1">
    <location>
        <begin position="773"/>
        <end position="813"/>
    </location>
</feature>
<feature type="region of interest" description="Disordered" evidence="1">
    <location>
        <begin position="551"/>
        <end position="572"/>
    </location>
</feature>
<evidence type="ECO:0000313" key="4">
    <source>
        <dbReference type="Proteomes" id="UP000245771"/>
    </source>
</evidence>
<feature type="compositionally biased region" description="Low complexity" evidence="1">
    <location>
        <begin position="925"/>
        <end position="937"/>
    </location>
</feature>
<accession>A0A316VCV7</accession>
<feature type="compositionally biased region" description="Polar residues" evidence="1">
    <location>
        <begin position="992"/>
        <end position="1015"/>
    </location>
</feature>
<dbReference type="PANTHER" id="PTHR28093:SF1">
    <property type="entry name" value="MORPHOGENESIS-RELATED PROTEIN MSB1"/>
    <property type="match status" value="1"/>
</dbReference>
<feature type="compositionally biased region" description="Basic and acidic residues" evidence="1">
    <location>
        <begin position="908"/>
        <end position="922"/>
    </location>
</feature>
<keyword evidence="4" id="KW-1185">Reference proteome</keyword>
<dbReference type="RefSeq" id="XP_025354365.1">
    <property type="nucleotide sequence ID" value="XM_025499191.1"/>
</dbReference>
<feature type="compositionally biased region" description="Basic residues" evidence="1">
    <location>
        <begin position="787"/>
        <end position="802"/>
    </location>
</feature>
<feature type="region of interest" description="Disordered" evidence="1">
    <location>
        <begin position="585"/>
        <end position="621"/>
    </location>
</feature>
<dbReference type="PANTHER" id="PTHR28093">
    <property type="entry name" value="MORPHOGENESIS-RELATED PROTEIN MSB1"/>
    <property type="match status" value="1"/>
</dbReference>
<dbReference type="OrthoDB" id="3362494at2759"/>
<dbReference type="EMBL" id="KZ819604">
    <property type="protein sequence ID" value="PWN34063.1"/>
    <property type="molecule type" value="Genomic_DNA"/>
</dbReference>
<dbReference type="PROSITE" id="PS50238">
    <property type="entry name" value="RHOGAP"/>
    <property type="match status" value="1"/>
</dbReference>
<feature type="region of interest" description="Disordered" evidence="1">
    <location>
        <begin position="968"/>
        <end position="1022"/>
    </location>
</feature>
<sequence>MNSSIGASPSVAQRHENQANGFLHRIRTSFSSNQRPNMNSPSFGSSAQFESGKSHNTNGFHSSEGHSNGLNTSFMNGSQRSMQGIGTDVRMRKRKSIFRRNGRTANVSAIDALPPQLKIPIEDDLIENIEDDHPMNGEEATNEKSTQIVPEEQKRYVISTAAPPKQRLEYHQKARLDVRRACNLLDQCAKEIKMRGLAMVGVFRPFRTSENAEEVERLIELYLLSTEPHLYQGIFALDINMQSSLLRDALGKPDPEAEFRKKLAYANIHDVVALFKWGLRRLTLRLSDLHATEQYSWYDTFALKEKEQKYPVRAFSQILLPLLSKDAARLLQIVLDLMSTIAAHHISNAMPAWRICRSLGYWLFGRVGIHHEPLNFKEAYAAWDKASKVTEHLFLVMIREQSAQFHLMPSRLTELVADYPYFAPGQTRPSLPRTFSSANKKALFVEVRTENVIMTPKQARRSPRDILNTSFKATNIDLAASEDVDDWVAIKAIATSAAKEPSSDDIDIDDSYEKTTSFAFAENGKKSDRAEETHLFKREDVRILEVTAEESEKRKNILEGKPNTDDTLNNSESFTSYNSVSSLFSRGTSSESMNTTPNDHGSVSRSSSYARPGGLSLAPLTESKDENLDWKAFTTSGFAPPADMQKDAFQLDKKFKPKSELEKVFEEQDRIEALATEKKDSVASRRRTNGKSLGGKRGEPKHILANVSSVEFDECFASVWQDQLLDDCPAARLPLLVCAQLNQRTSSSLLGNAATFSFDNKDHWLVINETIAPPKAPVPASPSSTLRSKRSSIWRPGSHKKAGSGEEGEESLDAHTLDTSLADDDDRQSLFSIRSGFSSHFKKPASGLRRMKSMLSTRKANGANGLNSRSEIWAHGVHSEGSGLTGTKESDIDAEVRELKAAVYADREKKRMREAQERREQEGETSVSIISSYDSTSRTPTPMKTLHSFGSVKRKPAPLDFSQPTDTEMANASPAIISVSSDGAGLLPPTPITRNSVQNPVDGSYNYSTQSSPTSKYLDAQD</sequence>
<dbReference type="STRING" id="1280837.A0A316VCV7"/>
<dbReference type="GeneID" id="37020972"/>
<dbReference type="Proteomes" id="UP000245771">
    <property type="component" value="Unassembled WGS sequence"/>
</dbReference>
<dbReference type="InterPro" id="IPR012965">
    <property type="entry name" value="Msb1/Mug8_dom"/>
</dbReference>
<evidence type="ECO:0000256" key="1">
    <source>
        <dbReference type="SAM" id="MobiDB-lite"/>
    </source>
</evidence>
<dbReference type="AlphaFoldDB" id="A0A316VCV7"/>
<proteinExistence type="predicted"/>
<reference evidence="3 4" key="1">
    <citation type="journal article" date="2018" name="Mol. Biol. Evol.">
        <title>Broad Genomic Sampling Reveals a Smut Pathogenic Ancestry of the Fungal Clade Ustilaginomycotina.</title>
        <authorList>
            <person name="Kijpornyongpan T."/>
            <person name="Mondo S.J."/>
            <person name="Barry K."/>
            <person name="Sandor L."/>
            <person name="Lee J."/>
            <person name="Lipzen A."/>
            <person name="Pangilinan J."/>
            <person name="LaButti K."/>
            <person name="Hainaut M."/>
            <person name="Henrissat B."/>
            <person name="Grigoriev I.V."/>
            <person name="Spatafora J.W."/>
            <person name="Aime M.C."/>
        </authorList>
    </citation>
    <scope>NUCLEOTIDE SEQUENCE [LARGE SCALE GENOMIC DNA]</scope>
    <source>
        <strain evidence="3 4">MCA 3882</strain>
    </source>
</reference>